<gene>
    <name evidence="3" type="ORF">DCAR_004041</name>
</gene>
<evidence type="ECO:0000256" key="1">
    <source>
        <dbReference type="SAM" id="Phobius"/>
    </source>
</evidence>
<reference evidence="3" key="1">
    <citation type="journal article" date="2016" name="Nat. Genet.">
        <title>A high-quality carrot genome assembly provides new insights into carotenoid accumulation and asterid genome evolution.</title>
        <authorList>
            <person name="Iorizzo M."/>
            <person name="Ellison S."/>
            <person name="Senalik D."/>
            <person name="Zeng P."/>
            <person name="Satapoomin P."/>
            <person name="Huang J."/>
            <person name="Bowman M."/>
            <person name="Iovene M."/>
            <person name="Sanseverino W."/>
            <person name="Cavagnaro P."/>
            <person name="Yildiz M."/>
            <person name="Macko-Podgorni A."/>
            <person name="Moranska E."/>
            <person name="Grzebelus E."/>
            <person name="Grzebelus D."/>
            <person name="Ashrafi H."/>
            <person name="Zheng Z."/>
            <person name="Cheng S."/>
            <person name="Spooner D."/>
            <person name="Van Deynze A."/>
            <person name="Simon P."/>
        </authorList>
    </citation>
    <scope>NUCLEOTIDE SEQUENCE [LARGE SCALE GENOMIC DNA]</scope>
    <source>
        <tissue evidence="3">Leaf</tissue>
    </source>
</reference>
<dbReference type="OMA" id="NATSHWV"/>
<keyword evidence="1" id="KW-0472">Membrane</keyword>
<dbReference type="SUPFAM" id="SSF52058">
    <property type="entry name" value="L domain-like"/>
    <property type="match status" value="1"/>
</dbReference>
<organism evidence="3">
    <name type="scientific">Daucus carota subsp. sativus</name>
    <name type="common">Carrot</name>
    <dbReference type="NCBI Taxonomy" id="79200"/>
    <lineage>
        <taxon>Eukaryota</taxon>
        <taxon>Viridiplantae</taxon>
        <taxon>Streptophyta</taxon>
        <taxon>Embryophyta</taxon>
        <taxon>Tracheophyta</taxon>
        <taxon>Spermatophyta</taxon>
        <taxon>Magnoliopsida</taxon>
        <taxon>eudicotyledons</taxon>
        <taxon>Gunneridae</taxon>
        <taxon>Pentapetalae</taxon>
        <taxon>asterids</taxon>
        <taxon>campanulids</taxon>
        <taxon>Apiales</taxon>
        <taxon>Apiaceae</taxon>
        <taxon>Apioideae</taxon>
        <taxon>Scandiceae</taxon>
        <taxon>Daucinae</taxon>
        <taxon>Daucus</taxon>
        <taxon>Daucus sect. Daucus</taxon>
    </lineage>
</organism>
<name>A0A166IQQ3_DAUCS</name>
<dbReference type="Gene3D" id="3.80.10.10">
    <property type="entry name" value="Ribonuclease Inhibitor"/>
    <property type="match status" value="1"/>
</dbReference>
<evidence type="ECO:0000259" key="2">
    <source>
        <dbReference type="Pfam" id="PF11721"/>
    </source>
</evidence>
<dbReference type="InterPro" id="IPR021720">
    <property type="entry name" value="Malectin_dom"/>
</dbReference>
<evidence type="ECO:0000313" key="3">
    <source>
        <dbReference type="EMBL" id="KZN11385.1"/>
    </source>
</evidence>
<keyword evidence="1" id="KW-1133">Transmembrane helix</keyword>
<sequence>MSGNIPPKLGDLPAISAIEIQASGLDGPIPDFSLLADLKDLRISDLNGNDGKFPSLNKSSFGEFQRLILRSCNIVGQLPEYLGEMQYLTTLGMVSCLQSQTCSRYVDSFYINCGGKQTSVDGNKYAADRQSSTEPSKFYRGENWASSSTGSFVEGYKYNFTRTSSSFNGDHRELLMDARLSPLSLTYYGFCLANGKYTVKLYFAEITFTDNHTFSSLGRRIFDIYIQGKLERKDFNIKDEAGGINKEVVVEFPVSVDNHTLEIRFYWAGKGTTIIPLQGIYGPLISAIAASHAPVKRNVSVGTVVGVMVGIASVLLLLLGILWWRGCLCRRNTMRSGIWRTNRTRFIVIK</sequence>
<dbReference type="Pfam" id="PF11721">
    <property type="entry name" value="Malectin"/>
    <property type="match status" value="1"/>
</dbReference>
<dbReference type="InterPro" id="IPR032675">
    <property type="entry name" value="LRR_dom_sf"/>
</dbReference>
<comment type="caution">
    <text evidence="3">The sequence shown here is derived from an EMBL/GenBank/DDBJ whole genome shotgun (WGS) entry which is preliminary data.</text>
</comment>
<dbReference type="Gramene" id="KZN11385">
    <property type="protein sequence ID" value="KZN11385"/>
    <property type="gene ID" value="DCAR_004041"/>
</dbReference>
<keyword evidence="1" id="KW-0812">Transmembrane</keyword>
<dbReference type="EMBL" id="LNRQ01000001">
    <property type="protein sequence ID" value="KZN11385.1"/>
    <property type="molecule type" value="Genomic_DNA"/>
</dbReference>
<feature type="domain" description="Malectin" evidence="2">
    <location>
        <begin position="110"/>
        <end position="288"/>
    </location>
</feature>
<dbReference type="PANTHER" id="PTHR34081:SF1">
    <property type="entry name" value="MALECTIN, LEUCINE-RICH REPEAT DOMAIN, L DOMAIN-LIKE PROTEIN-RELATED"/>
    <property type="match status" value="1"/>
</dbReference>
<dbReference type="AlphaFoldDB" id="A0A166IQQ3"/>
<proteinExistence type="predicted"/>
<dbReference type="Gene3D" id="2.60.120.430">
    <property type="entry name" value="Galactose-binding lectin"/>
    <property type="match status" value="1"/>
</dbReference>
<accession>A0A166IQQ3</accession>
<dbReference type="FunFam" id="2.60.120.430:FF:000004">
    <property type="entry name" value="Putative leucine-rich repeat receptor-like serine/threonine-protein kinase"/>
    <property type="match status" value="1"/>
</dbReference>
<protein>
    <recommendedName>
        <fullName evidence="2">Malectin domain-containing protein</fullName>
    </recommendedName>
</protein>
<feature type="transmembrane region" description="Helical" evidence="1">
    <location>
        <begin position="301"/>
        <end position="324"/>
    </location>
</feature>
<dbReference type="PANTHER" id="PTHR34081">
    <property type="entry name" value="MALECTIN DOMAIN-CONTAINING PROTEIN"/>
    <property type="match status" value="1"/>
</dbReference>